<evidence type="ECO:0000256" key="1">
    <source>
        <dbReference type="SAM" id="Phobius"/>
    </source>
</evidence>
<proteinExistence type="predicted"/>
<feature type="transmembrane region" description="Helical" evidence="1">
    <location>
        <begin position="12"/>
        <end position="31"/>
    </location>
</feature>
<evidence type="ECO:0000313" key="3">
    <source>
        <dbReference type="Proteomes" id="UP001165561"/>
    </source>
</evidence>
<dbReference type="InterPro" id="IPR036259">
    <property type="entry name" value="MFS_trans_sf"/>
</dbReference>
<reference evidence="2" key="1">
    <citation type="submission" date="2023-02" db="EMBL/GenBank/DDBJ databases">
        <title>Georgenia sp.10Sc9-8, isolated from a soil sample collected from the Taklamakan desert.</title>
        <authorList>
            <person name="Liu S."/>
        </authorList>
    </citation>
    <scope>NUCLEOTIDE SEQUENCE</scope>
    <source>
        <strain evidence="2">10Sc9-8</strain>
    </source>
</reference>
<name>A0ABT5TYK0_9MICO</name>
<evidence type="ECO:0000313" key="2">
    <source>
        <dbReference type="EMBL" id="MDD9206215.1"/>
    </source>
</evidence>
<comment type="caution">
    <text evidence="2">The sequence shown here is derived from an EMBL/GenBank/DDBJ whole genome shotgun (WGS) entry which is preliminary data.</text>
</comment>
<organism evidence="2 3">
    <name type="scientific">Georgenia halotolerans</name>
    <dbReference type="NCBI Taxonomy" id="3028317"/>
    <lineage>
        <taxon>Bacteria</taxon>
        <taxon>Bacillati</taxon>
        <taxon>Actinomycetota</taxon>
        <taxon>Actinomycetes</taxon>
        <taxon>Micrococcales</taxon>
        <taxon>Bogoriellaceae</taxon>
        <taxon>Georgenia</taxon>
    </lineage>
</organism>
<protein>
    <submittedName>
        <fullName evidence="2">Bcr/CflA family drug resistance efflux transporter</fullName>
    </submittedName>
</protein>
<gene>
    <name evidence="2" type="ORF">PU560_06995</name>
</gene>
<dbReference type="EMBL" id="JARACI010000815">
    <property type="protein sequence ID" value="MDD9206215.1"/>
    <property type="molecule type" value="Genomic_DNA"/>
</dbReference>
<sequence>MTDGRQRIPAGLVTLLGALTAIGPLSINLYLPALPQITDDLAAGPGQVQLTMTATLLGLA</sequence>
<keyword evidence="3" id="KW-1185">Reference proteome</keyword>
<dbReference type="SUPFAM" id="SSF103473">
    <property type="entry name" value="MFS general substrate transporter"/>
    <property type="match status" value="1"/>
</dbReference>
<dbReference type="Proteomes" id="UP001165561">
    <property type="component" value="Unassembled WGS sequence"/>
</dbReference>
<keyword evidence="1" id="KW-1133">Transmembrane helix</keyword>
<keyword evidence="1" id="KW-0472">Membrane</keyword>
<keyword evidence="1" id="KW-0812">Transmembrane</keyword>
<feature type="non-terminal residue" evidence="2">
    <location>
        <position position="60"/>
    </location>
</feature>
<accession>A0ABT5TYK0</accession>
<dbReference type="Gene3D" id="1.20.1720.10">
    <property type="entry name" value="Multidrug resistance protein D"/>
    <property type="match status" value="1"/>
</dbReference>